<gene>
    <name evidence="1" type="ORF">LEP1GSC187_3135</name>
</gene>
<evidence type="ECO:0000313" key="1">
    <source>
        <dbReference type="EMBL" id="EMO45560.1"/>
    </source>
</evidence>
<dbReference type="EMBL" id="AHOQ02000030">
    <property type="protein sequence ID" value="EMO45560.1"/>
    <property type="molecule type" value="Genomic_DNA"/>
</dbReference>
<dbReference type="AlphaFoldDB" id="M6ULX2"/>
<sequence length="59" mass="6959">MFQELLYKQCRFKISNYSSYSFLCVGFCRIGKKNVFTLARRAIIGDYRTLVVEIKRGKV</sequence>
<proteinExistence type="predicted"/>
<evidence type="ECO:0000313" key="2">
    <source>
        <dbReference type="Proteomes" id="UP000012160"/>
    </source>
</evidence>
<accession>M6ULX2</accession>
<comment type="caution">
    <text evidence="1">The sequence shown here is derived from an EMBL/GenBank/DDBJ whole genome shotgun (WGS) entry which is preliminary data.</text>
</comment>
<name>M6ULX2_9LEPT</name>
<reference evidence="1 2" key="1">
    <citation type="submission" date="2013-01" db="EMBL/GenBank/DDBJ databases">
        <authorList>
            <person name="Harkins D.M."/>
            <person name="Durkin A.S."/>
            <person name="Brinkac L.M."/>
            <person name="Haft D.H."/>
            <person name="Selengut J.D."/>
            <person name="Sanka R."/>
            <person name="DePew J."/>
            <person name="Purushe J."/>
            <person name="Matthias M.A."/>
            <person name="Vinetz J.M."/>
            <person name="Sutton G.G."/>
            <person name="Nierman W.C."/>
            <person name="Fouts D.E."/>
        </authorList>
    </citation>
    <scope>NUCLEOTIDE SEQUENCE [LARGE SCALE GENOMIC DNA]</scope>
    <source>
        <strain evidence="1 2">ZUN179</strain>
    </source>
</reference>
<organism evidence="1 2">
    <name type="scientific">Leptospira santarosai str. ZUN179</name>
    <dbReference type="NCBI Taxonomy" id="1049985"/>
    <lineage>
        <taxon>Bacteria</taxon>
        <taxon>Pseudomonadati</taxon>
        <taxon>Spirochaetota</taxon>
        <taxon>Spirochaetia</taxon>
        <taxon>Leptospirales</taxon>
        <taxon>Leptospiraceae</taxon>
        <taxon>Leptospira</taxon>
    </lineage>
</organism>
<protein>
    <submittedName>
        <fullName evidence="1">Uncharacterized protein</fullName>
    </submittedName>
</protein>
<dbReference type="Proteomes" id="UP000012160">
    <property type="component" value="Unassembled WGS sequence"/>
</dbReference>